<evidence type="ECO:0000313" key="1">
    <source>
        <dbReference type="EMBL" id="DAF57246.1"/>
    </source>
</evidence>
<dbReference type="Pfam" id="PF22758">
    <property type="entry name" value="Phage_cement"/>
    <property type="match status" value="1"/>
</dbReference>
<dbReference type="EMBL" id="BK032730">
    <property type="protein sequence ID" value="DAF57246.1"/>
    <property type="molecule type" value="Genomic_DNA"/>
</dbReference>
<name>A0A8S5T1Y5_9CAUD</name>
<proteinExistence type="predicted"/>
<dbReference type="InterPro" id="IPR054438">
    <property type="entry name" value="Struct_cement_gp24/gp6"/>
</dbReference>
<protein>
    <submittedName>
        <fullName evidence="1">Uncharacterized protein</fullName>
    </submittedName>
</protein>
<sequence>MLQKSVGLYPAIGIPGQQVAFNQAVYTPQNYLSDGTVQCGGFAFAVAASTTGTAVKFPIASLTGSAGDKPIGFVERTFTASIELGTDTPDIYPKGSELTIAVRGDYYIVAPAAATVGQAVLCNPTTGAITFGTAGATNDTGWTVQTAGAKGDTIIISNHGLGYQPAATGS</sequence>
<reference evidence="1" key="1">
    <citation type="journal article" date="2021" name="Proc. Natl. Acad. Sci. U.S.A.">
        <title>A Catalog of Tens of Thousands of Viruses from Human Metagenomes Reveals Hidden Associations with Chronic Diseases.</title>
        <authorList>
            <person name="Tisza M.J."/>
            <person name="Buck C.B."/>
        </authorList>
    </citation>
    <scope>NUCLEOTIDE SEQUENCE</scope>
    <source>
        <strain evidence="1">Ct5ra14</strain>
    </source>
</reference>
<accession>A0A8S5T1Y5</accession>
<organism evidence="1">
    <name type="scientific">Myoviridae sp. ct5ra14</name>
    <dbReference type="NCBI Taxonomy" id="2827659"/>
    <lineage>
        <taxon>Viruses</taxon>
        <taxon>Duplodnaviria</taxon>
        <taxon>Heunggongvirae</taxon>
        <taxon>Uroviricota</taxon>
        <taxon>Caudoviricetes</taxon>
    </lineage>
</organism>